<accession>A0A1F6VJA4</accession>
<evidence type="ECO:0000313" key="2">
    <source>
        <dbReference type="EMBL" id="OGI69658.1"/>
    </source>
</evidence>
<comment type="caution">
    <text evidence="2">The sequence shown here is derived from an EMBL/GenBank/DDBJ whole genome shotgun (WGS) entry which is preliminary data.</text>
</comment>
<dbReference type="SMART" id="SM01321">
    <property type="entry name" value="Y1_Tnp"/>
    <property type="match status" value="1"/>
</dbReference>
<dbReference type="SUPFAM" id="SSF143422">
    <property type="entry name" value="Transposase IS200-like"/>
    <property type="match status" value="1"/>
</dbReference>
<dbReference type="Proteomes" id="UP000178059">
    <property type="component" value="Unassembled WGS sequence"/>
</dbReference>
<feature type="domain" description="Transposase IS200-like" evidence="1">
    <location>
        <begin position="8"/>
        <end position="171"/>
    </location>
</feature>
<dbReference type="Pfam" id="PF01797">
    <property type="entry name" value="Y1_Tnp"/>
    <property type="match status" value="1"/>
</dbReference>
<gene>
    <name evidence="2" type="ORF">A2824_03005</name>
</gene>
<dbReference type="InterPro" id="IPR036515">
    <property type="entry name" value="Transposase_17_sf"/>
</dbReference>
<dbReference type="GO" id="GO:0006313">
    <property type="term" value="P:DNA transposition"/>
    <property type="evidence" value="ECO:0007669"/>
    <property type="project" value="InterPro"/>
</dbReference>
<evidence type="ECO:0000313" key="3">
    <source>
        <dbReference type="Proteomes" id="UP000178059"/>
    </source>
</evidence>
<evidence type="ECO:0000259" key="1">
    <source>
        <dbReference type="SMART" id="SM01321"/>
    </source>
</evidence>
<dbReference type="Gene3D" id="3.30.70.1290">
    <property type="entry name" value="Transposase IS200-like"/>
    <property type="match status" value="1"/>
</dbReference>
<sequence>MQRYIAFIENEYYHIYSRGTEKRKTFMNSNDYFRFSLLLYLCNSTENIHLSKLFRSLELKARMAGKTSRQGGSLTGKISKKDLYKLFEIPTKNKLVSIISYCLMPNHFHLILKEIRPGGISIFMKKLLTAYSMHFNKKYERSGALFTRPFKSEHINDDNYFRYLFAYIHLNPVKLIDSKWKENGIKDLKKTKEFLSSYEYSSFLDFLRKNRPERKILAFDDIPDYFSEVSDFKDFIEYFLENTPVKEAP</sequence>
<dbReference type="PANTHER" id="PTHR34322:SF2">
    <property type="entry name" value="TRANSPOSASE IS200-LIKE DOMAIN-CONTAINING PROTEIN"/>
    <property type="match status" value="1"/>
</dbReference>
<proteinExistence type="predicted"/>
<organism evidence="2 3">
    <name type="scientific">Candidatus Nomurabacteria bacterium RIFCSPHIGHO2_01_FULL_42_16</name>
    <dbReference type="NCBI Taxonomy" id="1801743"/>
    <lineage>
        <taxon>Bacteria</taxon>
        <taxon>Candidatus Nomuraibacteriota</taxon>
    </lineage>
</organism>
<dbReference type="GO" id="GO:0004803">
    <property type="term" value="F:transposase activity"/>
    <property type="evidence" value="ECO:0007669"/>
    <property type="project" value="InterPro"/>
</dbReference>
<dbReference type="EMBL" id="MFTT01000021">
    <property type="protein sequence ID" value="OGI69658.1"/>
    <property type="molecule type" value="Genomic_DNA"/>
</dbReference>
<dbReference type="AlphaFoldDB" id="A0A1F6VJA4"/>
<dbReference type="PANTHER" id="PTHR34322">
    <property type="entry name" value="TRANSPOSASE, Y1_TNP DOMAIN-CONTAINING"/>
    <property type="match status" value="1"/>
</dbReference>
<protein>
    <recommendedName>
        <fullName evidence="1">Transposase IS200-like domain-containing protein</fullName>
    </recommendedName>
</protein>
<name>A0A1F6VJA4_9BACT</name>
<dbReference type="InterPro" id="IPR002686">
    <property type="entry name" value="Transposase_17"/>
</dbReference>
<dbReference type="GO" id="GO:0003677">
    <property type="term" value="F:DNA binding"/>
    <property type="evidence" value="ECO:0007669"/>
    <property type="project" value="InterPro"/>
</dbReference>
<reference evidence="2 3" key="1">
    <citation type="journal article" date="2016" name="Nat. Commun.">
        <title>Thousands of microbial genomes shed light on interconnected biogeochemical processes in an aquifer system.</title>
        <authorList>
            <person name="Anantharaman K."/>
            <person name="Brown C.T."/>
            <person name="Hug L.A."/>
            <person name="Sharon I."/>
            <person name="Castelle C.J."/>
            <person name="Probst A.J."/>
            <person name="Thomas B.C."/>
            <person name="Singh A."/>
            <person name="Wilkins M.J."/>
            <person name="Karaoz U."/>
            <person name="Brodie E.L."/>
            <person name="Williams K.H."/>
            <person name="Hubbard S.S."/>
            <person name="Banfield J.F."/>
        </authorList>
    </citation>
    <scope>NUCLEOTIDE SEQUENCE [LARGE SCALE GENOMIC DNA]</scope>
</reference>